<reference evidence="4 5" key="1">
    <citation type="submission" date="2018-02" db="EMBL/GenBank/DDBJ databases">
        <authorList>
            <person name="Moore K."/>
            <person name="Momper L."/>
        </authorList>
    </citation>
    <scope>NUCLEOTIDE SEQUENCE [LARGE SCALE GENOMIC DNA]</scope>
    <source>
        <strain evidence="4 5">CCALA 015</strain>
    </source>
</reference>
<evidence type="ECO:0000313" key="5">
    <source>
        <dbReference type="Proteomes" id="UP000238218"/>
    </source>
</evidence>
<dbReference type="PANTHER" id="PTHR42942:SF1">
    <property type="entry name" value="ALKYLTRANSFERASE-LIKE PROTEIN 1"/>
    <property type="match status" value="1"/>
</dbReference>
<evidence type="ECO:0000313" key="4">
    <source>
        <dbReference type="EMBL" id="PSB38186.1"/>
    </source>
</evidence>
<keyword evidence="5" id="KW-1185">Reference proteome</keyword>
<gene>
    <name evidence="4" type="ORF">C7B81_05640</name>
</gene>
<dbReference type="InterPro" id="IPR052520">
    <property type="entry name" value="ATL_DNA_repair"/>
</dbReference>
<dbReference type="CDD" id="cd06445">
    <property type="entry name" value="ATase"/>
    <property type="match status" value="1"/>
</dbReference>
<evidence type="ECO:0000256" key="2">
    <source>
        <dbReference type="SAM" id="MobiDB-lite"/>
    </source>
</evidence>
<comment type="caution">
    <text evidence="4">The sequence shown here is derived from an EMBL/GenBank/DDBJ whole genome shotgun (WGS) entry which is preliminary data.</text>
</comment>
<dbReference type="Pfam" id="PF01035">
    <property type="entry name" value="DNA_binding_1"/>
    <property type="match status" value="1"/>
</dbReference>
<evidence type="ECO:0000256" key="1">
    <source>
        <dbReference type="ARBA" id="ARBA00022763"/>
    </source>
</evidence>
<reference evidence="4 5" key="2">
    <citation type="submission" date="2018-03" db="EMBL/GenBank/DDBJ databases">
        <title>The ancient ancestry and fast evolution of plastids.</title>
        <authorList>
            <person name="Moore K.R."/>
            <person name="Magnabosco C."/>
            <person name="Momper L."/>
            <person name="Gold D.A."/>
            <person name="Bosak T."/>
            <person name="Fournier G.P."/>
        </authorList>
    </citation>
    <scope>NUCLEOTIDE SEQUENCE [LARGE SCALE GENOMIC DNA]</scope>
    <source>
        <strain evidence="4 5">CCALA 015</strain>
    </source>
</reference>
<dbReference type="SUPFAM" id="SSF46767">
    <property type="entry name" value="Methylated DNA-protein cysteine methyltransferase, C-terminal domain"/>
    <property type="match status" value="1"/>
</dbReference>
<evidence type="ECO:0000259" key="3">
    <source>
        <dbReference type="Pfam" id="PF01035"/>
    </source>
</evidence>
<feature type="domain" description="Methylated-DNA-[protein]-cysteine S-methyltransferase DNA binding" evidence="3">
    <location>
        <begin position="11"/>
        <end position="91"/>
    </location>
</feature>
<feature type="region of interest" description="Disordered" evidence="2">
    <location>
        <begin position="116"/>
        <end position="135"/>
    </location>
</feature>
<dbReference type="EMBL" id="PVWP01000003">
    <property type="protein sequence ID" value="PSB38186.1"/>
    <property type="molecule type" value="Genomic_DNA"/>
</dbReference>
<sequence length="135" mass="14509">MAKSEAFARIKEQVLTVVASIPESKLTTYQSIGEHLAVMPRHVAYILSQLDDGAKLEVPWYRVVSADGSLGVTKRDPNGDTQAELLQREGIGVVGHAVGPPLASVMVPAAALGHGIPRQERPAVTRRAPKQMRGH</sequence>
<dbReference type="InterPro" id="IPR036388">
    <property type="entry name" value="WH-like_DNA-bd_sf"/>
</dbReference>
<keyword evidence="1" id="KW-0227">DNA damage</keyword>
<dbReference type="RefSeq" id="WP_106220309.1">
    <property type="nucleotide sequence ID" value="NZ_PVWP01000003.1"/>
</dbReference>
<dbReference type="InterPro" id="IPR014048">
    <property type="entry name" value="MethylDNA_cys_MeTrfase_DNA-bd"/>
</dbReference>
<dbReference type="PANTHER" id="PTHR42942">
    <property type="entry name" value="6-O-METHYLGUANINE DNA METHYLTRANSFERASE"/>
    <property type="match status" value="1"/>
</dbReference>
<organism evidence="4 5">
    <name type="scientific">Aphanothece cf. minutissima CCALA 015</name>
    <dbReference type="NCBI Taxonomy" id="2107695"/>
    <lineage>
        <taxon>Bacteria</taxon>
        <taxon>Bacillati</taxon>
        <taxon>Cyanobacteriota</taxon>
        <taxon>Cyanophyceae</taxon>
        <taxon>Oscillatoriophycideae</taxon>
        <taxon>Chroococcales</taxon>
        <taxon>Aphanothecaceae</taxon>
        <taxon>Aphanothece</taxon>
    </lineage>
</organism>
<dbReference type="Gene3D" id="1.10.10.10">
    <property type="entry name" value="Winged helix-like DNA-binding domain superfamily/Winged helix DNA-binding domain"/>
    <property type="match status" value="1"/>
</dbReference>
<proteinExistence type="predicted"/>
<accession>A0ABX5F8Y4</accession>
<dbReference type="InterPro" id="IPR036217">
    <property type="entry name" value="MethylDNA_cys_MeTrfase_DNAb"/>
</dbReference>
<dbReference type="Proteomes" id="UP000238218">
    <property type="component" value="Unassembled WGS sequence"/>
</dbReference>
<protein>
    <recommendedName>
        <fullName evidence="3">Methylated-DNA-[protein]-cysteine S-methyltransferase DNA binding domain-containing protein</fullName>
    </recommendedName>
</protein>
<name>A0ABX5F8Y4_9CHRO</name>